<organism evidence="2 4">
    <name type="scientific">Didymodactylos carnosus</name>
    <dbReference type="NCBI Taxonomy" id="1234261"/>
    <lineage>
        <taxon>Eukaryota</taxon>
        <taxon>Metazoa</taxon>
        <taxon>Spiralia</taxon>
        <taxon>Gnathifera</taxon>
        <taxon>Rotifera</taxon>
        <taxon>Eurotatoria</taxon>
        <taxon>Bdelloidea</taxon>
        <taxon>Philodinida</taxon>
        <taxon>Philodinidae</taxon>
        <taxon>Didymodactylos</taxon>
    </lineage>
</organism>
<dbReference type="Proteomes" id="UP000681722">
    <property type="component" value="Unassembled WGS sequence"/>
</dbReference>
<reference evidence="2" key="1">
    <citation type="submission" date="2021-02" db="EMBL/GenBank/DDBJ databases">
        <authorList>
            <person name="Nowell W R."/>
        </authorList>
    </citation>
    <scope>NUCLEOTIDE SEQUENCE</scope>
</reference>
<feature type="domain" description="Amidohydrolase-related" evidence="1">
    <location>
        <begin position="58"/>
        <end position="438"/>
    </location>
</feature>
<gene>
    <name evidence="2" type="ORF">GPM918_LOCUS1338</name>
    <name evidence="3" type="ORF">SRO942_LOCUS1338</name>
</gene>
<dbReference type="Pfam" id="PF01979">
    <property type="entry name" value="Amidohydro_1"/>
    <property type="match status" value="1"/>
</dbReference>
<dbReference type="Gene3D" id="3.20.20.140">
    <property type="entry name" value="Metal-dependent hydrolases"/>
    <property type="match status" value="1"/>
</dbReference>
<accession>A0A813Q1L0</accession>
<dbReference type="EMBL" id="CAJNOQ010000123">
    <property type="protein sequence ID" value="CAF0760149.1"/>
    <property type="molecule type" value="Genomic_DNA"/>
</dbReference>
<dbReference type="InterPro" id="IPR011059">
    <property type="entry name" value="Metal-dep_hydrolase_composite"/>
</dbReference>
<dbReference type="InterPro" id="IPR032466">
    <property type="entry name" value="Metal_Hydrolase"/>
</dbReference>
<proteinExistence type="predicted"/>
<dbReference type="GO" id="GO:0016811">
    <property type="term" value="F:hydrolase activity, acting on carbon-nitrogen (but not peptide) bonds, in linear amides"/>
    <property type="evidence" value="ECO:0007669"/>
    <property type="project" value="InterPro"/>
</dbReference>
<sequence length="462" mass="51200">MIMGESDEFDIVLLNGRVMDPESGLDDIRNIGIRNGTITAIDTKPLSGKIILDVKDLVVCPGFIDVHCHSQDKEHYALKAQDGVTSVFELEVGTNDVDKWYNERKNNSLINYGVGIGHIQVRMKIYNHSPAFLPKADSPAAIQQATDDDLEKIKNEIEFGIKRGAMALGFGIHYTPGASRWEIIECFRLVKKYNISAHVHMRYFGAQEVDGSMAALEEIIAVCVCTGATTHICHIHSTSLTATSKNLQLISEAYSNGINITTEYYPYTAGCSSIDSFIFDGNWREQLNIDYKDLQYVSTGERLTRETFEKYHQIGGSVIIYSIPEQAVDDCIKHPLAFMASDALKGHPRAAGSCARILGHYVRERNIISLMEAIKQMTLMPARQLESASSQMKKKGRISIDADADICVFDPRTIHDQATYEQPTIPSSGIQHVLVNGVVILQDKCLKNNVTPGCAIRGPLSD</sequence>
<dbReference type="SUPFAM" id="SSF51556">
    <property type="entry name" value="Metallo-dependent hydrolases"/>
    <property type="match status" value="1"/>
</dbReference>
<evidence type="ECO:0000313" key="3">
    <source>
        <dbReference type="EMBL" id="CAF3540929.1"/>
    </source>
</evidence>
<dbReference type="OrthoDB" id="194468at2759"/>
<dbReference type="InterPro" id="IPR050138">
    <property type="entry name" value="DHOase/Allantoinase_Hydrolase"/>
</dbReference>
<dbReference type="Proteomes" id="UP000663829">
    <property type="component" value="Unassembled WGS sequence"/>
</dbReference>
<dbReference type="GO" id="GO:0005737">
    <property type="term" value="C:cytoplasm"/>
    <property type="evidence" value="ECO:0007669"/>
    <property type="project" value="TreeGrafter"/>
</dbReference>
<evidence type="ECO:0000313" key="4">
    <source>
        <dbReference type="Proteomes" id="UP000663829"/>
    </source>
</evidence>
<dbReference type="SUPFAM" id="SSF51338">
    <property type="entry name" value="Composite domain of metallo-dependent hydrolases"/>
    <property type="match status" value="1"/>
</dbReference>
<dbReference type="NCBIfam" id="NF006560">
    <property type="entry name" value="PRK09061.1"/>
    <property type="match status" value="1"/>
</dbReference>
<dbReference type="PANTHER" id="PTHR43668">
    <property type="entry name" value="ALLANTOINASE"/>
    <property type="match status" value="1"/>
</dbReference>
<dbReference type="AlphaFoldDB" id="A0A813Q1L0"/>
<evidence type="ECO:0000259" key="1">
    <source>
        <dbReference type="Pfam" id="PF01979"/>
    </source>
</evidence>
<evidence type="ECO:0000313" key="2">
    <source>
        <dbReference type="EMBL" id="CAF0760149.1"/>
    </source>
</evidence>
<dbReference type="EMBL" id="CAJOBC010000123">
    <property type="protein sequence ID" value="CAF3540929.1"/>
    <property type="molecule type" value="Genomic_DNA"/>
</dbReference>
<dbReference type="PANTHER" id="PTHR43668:SF2">
    <property type="entry name" value="ALLANTOINASE"/>
    <property type="match status" value="1"/>
</dbReference>
<protein>
    <recommendedName>
        <fullName evidence="1">Amidohydrolase-related domain-containing protein</fullName>
    </recommendedName>
</protein>
<dbReference type="GO" id="GO:0004038">
    <property type="term" value="F:allantoinase activity"/>
    <property type="evidence" value="ECO:0007669"/>
    <property type="project" value="TreeGrafter"/>
</dbReference>
<dbReference type="InterPro" id="IPR006680">
    <property type="entry name" value="Amidohydro-rel"/>
</dbReference>
<name>A0A813Q1L0_9BILA</name>
<keyword evidence="4" id="KW-1185">Reference proteome</keyword>
<comment type="caution">
    <text evidence="2">The sequence shown here is derived from an EMBL/GenBank/DDBJ whole genome shotgun (WGS) entry which is preliminary data.</text>
</comment>
<dbReference type="GO" id="GO:0006145">
    <property type="term" value="P:purine nucleobase catabolic process"/>
    <property type="evidence" value="ECO:0007669"/>
    <property type="project" value="TreeGrafter"/>
</dbReference>
<dbReference type="InterPro" id="IPR023100">
    <property type="entry name" value="D-aminoacylase_insert_dom_sf"/>
</dbReference>
<dbReference type="Gene3D" id="2.30.40.10">
    <property type="entry name" value="Urease, subunit C, domain 1"/>
    <property type="match status" value="1"/>
</dbReference>
<dbReference type="Gene3D" id="3.30.1490.130">
    <property type="entry name" value="D-aminoacylase. Domain 3"/>
    <property type="match status" value="1"/>
</dbReference>